<dbReference type="CDD" id="cd07814">
    <property type="entry name" value="SRPBCC_CalC_Aha1-like"/>
    <property type="match status" value="1"/>
</dbReference>
<feature type="domain" description="Activator of Hsp90 ATPase homologue 1/2-like C-terminal" evidence="2">
    <location>
        <begin position="12"/>
        <end position="128"/>
    </location>
</feature>
<evidence type="ECO:0000313" key="3">
    <source>
        <dbReference type="EMBL" id="QES53661.1"/>
    </source>
</evidence>
<dbReference type="EMBL" id="CP029189">
    <property type="protein sequence ID" value="QES53661.1"/>
    <property type="molecule type" value="Genomic_DNA"/>
</dbReference>
<dbReference type="RefSeq" id="WP_150256467.1">
    <property type="nucleotide sequence ID" value="NZ_CP029189.1"/>
</dbReference>
<dbReference type="InterPro" id="IPR013538">
    <property type="entry name" value="ASHA1/2-like_C"/>
</dbReference>
<gene>
    <name evidence="3" type="ORF">DEJ51_04890</name>
</gene>
<dbReference type="Pfam" id="PF08327">
    <property type="entry name" value="AHSA1"/>
    <property type="match status" value="1"/>
</dbReference>
<dbReference type="InterPro" id="IPR023393">
    <property type="entry name" value="START-like_dom_sf"/>
</dbReference>
<comment type="similarity">
    <text evidence="1">Belongs to the AHA1 family.</text>
</comment>
<name>A0A5P2DK29_STRVZ</name>
<sequence length="145" mass="16215">MVDILHRVGVTAAPEKVYEALTTVEGLAAWWTTDTSGDGDGVLEFRFGDLGGFDMKVLELRPDARVLWEVVDGPPEWIGTTVSFDLTREGEWTIITFAHAGWREPVEFMNHCSTKWAIFLMSLKSLVETGSGAPHPRDVQISNWH</sequence>
<dbReference type="AlphaFoldDB" id="A0A5P2DK29"/>
<dbReference type="SUPFAM" id="SSF55961">
    <property type="entry name" value="Bet v1-like"/>
    <property type="match status" value="1"/>
</dbReference>
<dbReference type="Gene3D" id="3.30.530.20">
    <property type="match status" value="1"/>
</dbReference>
<evidence type="ECO:0000256" key="1">
    <source>
        <dbReference type="ARBA" id="ARBA00006817"/>
    </source>
</evidence>
<accession>A0A5P2DK29</accession>
<protein>
    <submittedName>
        <fullName evidence="3">SRPBCC domain-containing protein</fullName>
    </submittedName>
</protein>
<organism evidence="3 4">
    <name type="scientific">Streptomyces venezuelae</name>
    <dbReference type="NCBI Taxonomy" id="54571"/>
    <lineage>
        <taxon>Bacteria</taxon>
        <taxon>Bacillati</taxon>
        <taxon>Actinomycetota</taxon>
        <taxon>Actinomycetes</taxon>
        <taxon>Kitasatosporales</taxon>
        <taxon>Streptomycetaceae</taxon>
        <taxon>Streptomyces</taxon>
    </lineage>
</organism>
<evidence type="ECO:0000313" key="4">
    <source>
        <dbReference type="Proteomes" id="UP000324101"/>
    </source>
</evidence>
<proteinExistence type="inferred from homology"/>
<dbReference type="OrthoDB" id="287565at2"/>
<evidence type="ECO:0000259" key="2">
    <source>
        <dbReference type="Pfam" id="PF08327"/>
    </source>
</evidence>
<dbReference type="Proteomes" id="UP000324101">
    <property type="component" value="Chromosome"/>
</dbReference>
<reference evidence="3 4" key="1">
    <citation type="submission" date="2018-05" db="EMBL/GenBank/DDBJ databases">
        <title>Streptomyces venezuelae.</title>
        <authorList>
            <person name="Kim W."/>
            <person name="Lee N."/>
            <person name="Cho B.-K."/>
        </authorList>
    </citation>
    <scope>NUCLEOTIDE SEQUENCE [LARGE SCALE GENOMIC DNA]</scope>
    <source>
        <strain evidence="3 4">ATCC 21018</strain>
    </source>
</reference>